<dbReference type="EMBL" id="JADBJN010000003">
    <property type="protein sequence ID" value="KAG5669915.1"/>
    <property type="molecule type" value="Genomic_DNA"/>
</dbReference>
<sequence length="337" mass="39238">MICFKCNKNKNNIEELKFHLKDKHNLKENDLYKCGFKECQQEFNKSSSFYRHLRTLHKSNEVESIQINKSNESNAFECSKSEIQDFSNDTSDTNLSSSFNEEQAFDDIKQSDNTNEFEEIFFHFLTTLHSNPSLTKKTIQQIFTNVKNQIIDRILNYANNSDLRRKIGISYSKYDSYYKYQKKVEEKGFLSKAKQEVISQKISPIYRKGKIVNDIIISNFIQGETWKKIRSEYKPEDTVIPCFLNHDDFEPDNPLGSNAGNNKIAAFYYTFPVIPHYLLSSPNFIFDGSLFSSHLKNEDLKSCVEPLVNIFVDLETNGIDLNMTTMRKSLYSALSFC</sequence>
<dbReference type="PROSITE" id="PS50157">
    <property type="entry name" value="ZINC_FINGER_C2H2_2"/>
    <property type="match status" value="1"/>
</dbReference>
<evidence type="ECO:0000256" key="1">
    <source>
        <dbReference type="PROSITE-ProRule" id="PRU00042"/>
    </source>
</evidence>
<gene>
    <name evidence="3" type="ORF">PVAND_000205</name>
</gene>
<dbReference type="InterPro" id="IPR013087">
    <property type="entry name" value="Znf_C2H2_type"/>
</dbReference>
<dbReference type="SMART" id="SM00355">
    <property type="entry name" value="ZnF_C2H2"/>
    <property type="match status" value="2"/>
</dbReference>
<dbReference type="PROSITE" id="PS00028">
    <property type="entry name" value="ZINC_FINGER_C2H2_1"/>
    <property type="match status" value="1"/>
</dbReference>
<dbReference type="Gene3D" id="3.30.160.60">
    <property type="entry name" value="Classic Zinc Finger"/>
    <property type="match status" value="1"/>
</dbReference>
<keyword evidence="1" id="KW-0862">Zinc</keyword>
<dbReference type="OrthoDB" id="7764862at2759"/>
<comment type="caution">
    <text evidence="3">The sequence shown here is derived from an EMBL/GenBank/DDBJ whole genome shotgun (WGS) entry which is preliminary data.</text>
</comment>
<keyword evidence="1" id="KW-0863">Zinc-finger</keyword>
<keyword evidence="4" id="KW-1185">Reference proteome</keyword>
<evidence type="ECO:0000259" key="2">
    <source>
        <dbReference type="PROSITE" id="PS50157"/>
    </source>
</evidence>
<organism evidence="3 4">
    <name type="scientific">Polypedilum vanderplanki</name>
    <name type="common">Sleeping chironomid midge</name>
    <dbReference type="NCBI Taxonomy" id="319348"/>
    <lineage>
        <taxon>Eukaryota</taxon>
        <taxon>Metazoa</taxon>
        <taxon>Ecdysozoa</taxon>
        <taxon>Arthropoda</taxon>
        <taxon>Hexapoda</taxon>
        <taxon>Insecta</taxon>
        <taxon>Pterygota</taxon>
        <taxon>Neoptera</taxon>
        <taxon>Endopterygota</taxon>
        <taxon>Diptera</taxon>
        <taxon>Nematocera</taxon>
        <taxon>Chironomoidea</taxon>
        <taxon>Chironomidae</taxon>
        <taxon>Chironominae</taxon>
        <taxon>Polypedilum</taxon>
        <taxon>Polypedilum</taxon>
    </lineage>
</organism>
<dbReference type="AlphaFoldDB" id="A0A9J6BK69"/>
<evidence type="ECO:0000313" key="4">
    <source>
        <dbReference type="Proteomes" id="UP001107558"/>
    </source>
</evidence>
<protein>
    <recommendedName>
        <fullName evidence="2">C2H2-type domain-containing protein</fullName>
    </recommendedName>
</protein>
<dbReference type="Proteomes" id="UP001107558">
    <property type="component" value="Chromosome 3"/>
</dbReference>
<proteinExistence type="predicted"/>
<name>A0A9J6BK69_POLVA</name>
<dbReference type="GO" id="GO:0008270">
    <property type="term" value="F:zinc ion binding"/>
    <property type="evidence" value="ECO:0007669"/>
    <property type="project" value="UniProtKB-KW"/>
</dbReference>
<keyword evidence="1" id="KW-0479">Metal-binding</keyword>
<reference evidence="3" key="1">
    <citation type="submission" date="2021-03" db="EMBL/GenBank/DDBJ databases">
        <title>Chromosome level genome of the anhydrobiotic midge Polypedilum vanderplanki.</title>
        <authorList>
            <person name="Yoshida Y."/>
            <person name="Kikawada T."/>
            <person name="Gusev O."/>
        </authorList>
    </citation>
    <scope>NUCLEOTIDE SEQUENCE</scope>
    <source>
        <strain evidence="3">NIAS01</strain>
        <tissue evidence="3">Whole body or cell culture</tissue>
    </source>
</reference>
<evidence type="ECO:0000313" key="3">
    <source>
        <dbReference type="EMBL" id="KAG5669915.1"/>
    </source>
</evidence>
<feature type="domain" description="C2H2-type" evidence="2">
    <location>
        <begin position="32"/>
        <end position="62"/>
    </location>
</feature>
<accession>A0A9J6BK69</accession>